<feature type="compositionally biased region" description="Low complexity" evidence="1">
    <location>
        <begin position="197"/>
        <end position="266"/>
    </location>
</feature>
<dbReference type="Proteomes" id="UP001162162">
    <property type="component" value="Unassembled WGS sequence"/>
</dbReference>
<feature type="region of interest" description="Disordered" evidence="1">
    <location>
        <begin position="195"/>
        <end position="302"/>
    </location>
</feature>
<gene>
    <name evidence="2" type="ORF">NQ318_008616</name>
</gene>
<feature type="compositionally biased region" description="Basic residues" evidence="1">
    <location>
        <begin position="290"/>
        <end position="302"/>
    </location>
</feature>
<evidence type="ECO:0000256" key="1">
    <source>
        <dbReference type="SAM" id="MobiDB-lite"/>
    </source>
</evidence>
<sequence>MWDTLSRFPDGTTDPELDGSLGATTGRNIRNLPCISRKNNNQHGVCMFAIDCLKANGTHLGTCIDRFYFGSCCHVPPVHDIIDNTIESDIIPAREPPASQQSQQSLISVSTTANLLTTTPMTSTTQKISTTTLKLDLGQSTTKQPTTAEIKTEQNVVFGEKISTSRPGSSTVEVTTVPQKLQTFQVVNGDPLEEVTTKSSITTASTKPSTKLTTTRPPTKKPTQTKPTTPKPSTTRTTVISTVKTTTRPKTTRPPVTKPTKTTKPPTGKPTPKPARPTSKPVRITTKAPRSFHKAVCNHKAY</sequence>
<name>A0AAV8YVY5_9CUCU</name>
<feature type="region of interest" description="Disordered" evidence="1">
    <location>
        <begin position="1"/>
        <end position="24"/>
    </location>
</feature>
<evidence type="ECO:0008006" key="4">
    <source>
        <dbReference type="Google" id="ProtNLM"/>
    </source>
</evidence>
<reference evidence="2" key="1">
    <citation type="journal article" date="2023" name="Insect Mol. Biol.">
        <title>Genome sequencing provides insights into the evolution of gene families encoding plant cell wall-degrading enzymes in longhorned beetles.</title>
        <authorList>
            <person name="Shin N.R."/>
            <person name="Okamura Y."/>
            <person name="Kirsch R."/>
            <person name="Pauchet Y."/>
        </authorList>
    </citation>
    <scope>NUCLEOTIDE SEQUENCE</scope>
    <source>
        <strain evidence="2">AMC_N1</strain>
    </source>
</reference>
<dbReference type="AlphaFoldDB" id="A0AAV8YVY5"/>
<evidence type="ECO:0000313" key="2">
    <source>
        <dbReference type="EMBL" id="KAJ8955744.1"/>
    </source>
</evidence>
<organism evidence="2 3">
    <name type="scientific">Aromia moschata</name>
    <dbReference type="NCBI Taxonomy" id="1265417"/>
    <lineage>
        <taxon>Eukaryota</taxon>
        <taxon>Metazoa</taxon>
        <taxon>Ecdysozoa</taxon>
        <taxon>Arthropoda</taxon>
        <taxon>Hexapoda</taxon>
        <taxon>Insecta</taxon>
        <taxon>Pterygota</taxon>
        <taxon>Neoptera</taxon>
        <taxon>Endopterygota</taxon>
        <taxon>Coleoptera</taxon>
        <taxon>Polyphaga</taxon>
        <taxon>Cucujiformia</taxon>
        <taxon>Chrysomeloidea</taxon>
        <taxon>Cerambycidae</taxon>
        <taxon>Cerambycinae</taxon>
        <taxon>Callichromatini</taxon>
        <taxon>Aromia</taxon>
    </lineage>
</organism>
<proteinExistence type="predicted"/>
<accession>A0AAV8YVY5</accession>
<protein>
    <recommendedName>
        <fullName evidence="4">Serine proteinase stubble</fullName>
    </recommendedName>
</protein>
<keyword evidence="3" id="KW-1185">Reference proteome</keyword>
<evidence type="ECO:0000313" key="3">
    <source>
        <dbReference type="Proteomes" id="UP001162162"/>
    </source>
</evidence>
<dbReference type="EMBL" id="JAPWTK010000036">
    <property type="protein sequence ID" value="KAJ8955744.1"/>
    <property type="molecule type" value="Genomic_DNA"/>
</dbReference>
<comment type="caution">
    <text evidence="2">The sequence shown here is derived from an EMBL/GenBank/DDBJ whole genome shotgun (WGS) entry which is preliminary data.</text>
</comment>